<evidence type="ECO:0000256" key="1">
    <source>
        <dbReference type="SAM" id="MobiDB-lite"/>
    </source>
</evidence>
<name>A0A834HZV6_RHYFE</name>
<feature type="compositionally biased region" description="Basic residues" evidence="1">
    <location>
        <begin position="17"/>
        <end position="26"/>
    </location>
</feature>
<dbReference type="Proteomes" id="UP000625711">
    <property type="component" value="Unassembled WGS sequence"/>
</dbReference>
<reference evidence="2" key="1">
    <citation type="submission" date="2020-08" db="EMBL/GenBank/DDBJ databases">
        <title>Genome sequencing and assembly of the red palm weevil Rhynchophorus ferrugineus.</title>
        <authorList>
            <person name="Dias G.B."/>
            <person name="Bergman C.M."/>
            <person name="Manee M."/>
        </authorList>
    </citation>
    <scope>NUCLEOTIDE SEQUENCE</scope>
    <source>
        <strain evidence="2">AA-2017</strain>
        <tissue evidence="2">Whole larva</tissue>
    </source>
</reference>
<evidence type="ECO:0000313" key="2">
    <source>
        <dbReference type="EMBL" id="KAF7271982.1"/>
    </source>
</evidence>
<accession>A0A834HZV6</accession>
<keyword evidence="3" id="KW-1185">Reference proteome</keyword>
<gene>
    <name evidence="2" type="ORF">GWI33_015188</name>
</gene>
<sequence length="71" mass="7861">MYKVERCGDRENDGTGKKKRIKRRKGQSSTLDPKLRSKKAHILSGDLARGGRGRGGLQPIAGVSNEQPMRQ</sequence>
<proteinExistence type="predicted"/>
<protein>
    <submittedName>
        <fullName evidence="2">Uncharacterized protein</fullName>
    </submittedName>
</protein>
<dbReference type="EMBL" id="JAACXV010013873">
    <property type="protein sequence ID" value="KAF7271982.1"/>
    <property type="molecule type" value="Genomic_DNA"/>
</dbReference>
<feature type="region of interest" description="Disordered" evidence="1">
    <location>
        <begin position="1"/>
        <end position="71"/>
    </location>
</feature>
<dbReference type="AlphaFoldDB" id="A0A834HZV6"/>
<feature type="compositionally biased region" description="Basic and acidic residues" evidence="1">
    <location>
        <begin position="1"/>
        <end position="16"/>
    </location>
</feature>
<organism evidence="2 3">
    <name type="scientific">Rhynchophorus ferrugineus</name>
    <name type="common">Red palm weevil</name>
    <name type="synonym">Curculio ferrugineus</name>
    <dbReference type="NCBI Taxonomy" id="354439"/>
    <lineage>
        <taxon>Eukaryota</taxon>
        <taxon>Metazoa</taxon>
        <taxon>Ecdysozoa</taxon>
        <taxon>Arthropoda</taxon>
        <taxon>Hexapoda</taxon>
        <taxon>Insecta</taxon>
        <taxon>Pterygota</taxon>
        <taxon>Neoptera</taxon>
        <taxon>Endopterygota</taxon>
        <taxon>Coleoptera</taxon>
        <taxon>Polyphaga</taxon>
        <taxon>Cucujiformia</taxon>
        <taxon>Curculionidae</taxon>
        <taxon>Dryophthorinae</taxon>
        <taxon>Rhynchophorus</taxon>
    </lineage>
</organism>
<comment type="caution">
    <text evidence="2">The sequence shown here is derived from an EMBL/GenBank/DDBJ whole genome shotgun (WGS) entry which is preliminary data.</text>
</comment>
<evidence type="ECO:0000313" key="3">
    <source>
        <dbReference type="Proteomes" id="UP000625711"/>
    </source>
</evidence>